<reference evidence="1 2" key="1">
    <citation type="journal article" date="2017" name="Int. J. Parasitol.">
        <title>The genome of the protozoan parasite Cystoisospora suis and a reverse vaccinology approach to identify vaccine candidates.</title>
        <authorList>
            <person name="Palmieri N."/>
            <person name="Shrestha A."/>
            <person name="Ruttkowski B."/>
            <person name="Beck T."/>
            <person name="Vogl C."/>
            <person name="Tomley F."/>
            <person name="Blake D.P."/>
            <person name="Joachim A."/>
        </authorList>
    </citation>
    <scope>NUCLEOTIDE SEQUENCE [LARGE SCALE GENOMIC DNA]</scope>
    <source>
        <strain evidence="1 2">Wien I</strain>
    </source>
</reference>
<dbReference type="EMBL" id="MIGC01005836">
    <property type="protein sequence ID" value="PHJ16543.1"/>
    <property type="molecule type" value="Genomic_DNA"/>
</dbReference>
<dbReference type="VEuPathDB" id="ToxoDB:CSUI_009639"/>
<dbReference type="GeneID" id="94432963"/>
<protein>
    <submittedName>
        <fullName evidence="1">Uncharacterized protein</fullName>
    </submittedName>
</protein>
<feature type="non-terminal residue" evidence="1">
    <location>
        <position position="1"/>
    </location>
</feature>
<comment type="caution">
    <text evidence="1">The sequence shown here is derived from an EMBL/GenBank/DDBJ whole genome shotgun (WGS) entry which is preliminary data.</text>
</comment>
<accession>A0A2C6KJH0</accession>
<proteinExistence type="predicted"/>
<dbReference type="Proteomes" id="UP000221165">
    <property type="component" value="Unassembled WGS sequence"/>
</dbReference>
<keyword evidence="2" id="KW-1185">Reference proteome</keyword>
<organism evidence="1 2">
    <name type="scientific">Cystoisospora suis</name>
    <dbReference type="NCBI Taxonomy" id="483139"/>
    <lineage>
        <taxon>Eukaryota</taxon>
        <taxon>Sar</taxon>
        <taxon>Alveolata</taxon>
        <taxon>Apicomplexa</taxon>
        <taxon>Conoidasida</taxon>
        <taxon>Coccidia</taxon>
        <taxon>Eucoccidiorida</taxon>
        <taxon>Eimeriorina</taxon>
        <taxon>Sarcocystidae</taxon>
        <taxon>Cystoisospora</taxon>
    </lineage>
</organism>
<sequence>EDDDLFTYYKTTWVKQRYTGSSSLLILNRQLFFNIHGQSVRHLTRELDGAGGSTRGRGKGGRCCCLAGTRLFHNAGCEVCLVGNQIAVLDSPDLLERFVDL</sequence>
<dbReference type="OrthoDB" id="332979at2759"/>
<evidence type="ECO:0000313" key="2">
    <source>
        <dbReference type="Proteomes" id="UP000221165"/>
    </source>
</evidence>
<gene>
    <name evidence="1" type="ORF">CSUI_009639</name>
</gene>
<feature type="non-terminal residue" evidence="1">
    <location>
        <position position="101"/>
    </location>
</feature>
<name>A0A2C6KJH0_9APIC</name>
<dbReference type="RefSeq" id="XP_067918270.1">
    <property type="nucleotide sequence ID" value="XM_068069752.1"/>
</dbReference>
<dbReference type="AlphaFoldDB" id="A0A2C6KJH0"/>
<evidence type="ECO:0000313" key="1">
    <source>
        <dbReference type="EMBL" id="PHJ16543.1"/>
    </source>
</evidence>